<reference evidence="2" key="2">
    <citation type="journal article" date="2019" name="IMA Fungus">
        <title>Genome sequencing and comparison of five Tilletia species to identify candidate genes for the detection of regulated species infecting wheat.</title>
        <authorList>
            <person name="Nguyen H.D.T."/>
            <person name="Sultana T."/>
            <person name="Kesanakurti P."/>
            <person name="Hambleton S."/>
        </authorList>
    </citation>
    <scope>NUCLEOTIDE SEQUENCE</scope>
    <source>
        <strain evidence="2">DAOMC 236422</strain>
    </source>
</reference>
<evidence type="ECO:0000256" key="1">
    <source>
        <dbReference type="SAM" id="MobiDB-lite"/>
    </source>
</evidence>
<feature type="compositionally biased region" description="Polar residues" evidence="1">
    <location>
        <begin position="213"/>
        <end position="240"/>
    </location>
</feature>
<feature type="region of interest" description="Disordered" evidence="1">
    <location>
        <begin position="264"/>
        <end position="301"/>
    </location>
</feature>
<feature type="compositionally biased region" description="Polar residues" evidence="1">
    <location>
        <begin position="165"/>
        <end position="190"/>
    </location>
</feature>
<feature type="compositionally biased region" description="Low complexity" evidence="1">
    <location>
        <begin position="595"/>
        <end position="607"/>
    </location>
</feature>
<dbReference type="Proteomes" id="UP000078113">
    <property type="component" value="Unassembled WGS sequence"/>
</dbReference>
<name>A0A8X7N951_9BASI</name>
<dbReference type="AlphaFoldDB" id="A0A8X7N951"/>
<keyword evidence="3" id="KW-1185">Reference proteome</keyword>
<sequence>MTKARKKLIVKIGRFDFEAIQAKGPKFFHLLHYECEAAPQLSQLIGDATQLLVPSSTSSRRNSNASSTASSTYSTTTTSTAHHHQMYITPPTFDSLAVAASSSSSSVAEWRCAYVDQEGDLVWLRNSSEWLAFLLSEAPRFEDAIVPKVYLMRRSEAVALGASLDNSRTTPTSPIMKTSILDSPTKTAQPLTEDHRRGAHEPSPSVRVPMLTRSVSEQTVSRTISATRHNRSNSTLSDSADSPLALRTTALLPEVPELDRTNHVSAQRGMQSPPPSSSGFSSALGGKQKMSNDSYKPARPLRKGVSIASIRQHMTQGDPPTIGPLLRPAQLVAMSEESTFIMPVGGGESVSDGSVTTFGLALTTEEVVEEMDFVPTGGGSRWEGSRSKPYPSPLPLQRNRSASAVGSLGLSSRTIAEEEDDSILFWGMADADAEVGGLTIRTWQYQWPPTTENVRESADGSYNHCIRAALVPSRRLAARNIAVLARAAWAPATSADVHPNEIVDKKEALIELPLGCLSAADRAYVALKWSEVSAFSSKSGMGMGMGMSRSRSNSAAPDLALVGGRVPLREVVEMRSGGHVRGASQAVRMMGARGSPSSSFSSSSSSSQGTVVGVGGLDGIKHGRAQSSAAAPTTLLTSSSF</sequence>
<proteinExistence type="predicted"/>
<feature type="compositionally biased region" description="Polar residues" evidence="1">
    <location>
        <begin position="625"/>
        <end position="641"/>
    </location>
</feature>
<protein>
    <submittedName>
        <fullName evidence="2">Uncharacterized protein</fullName>
    </submittedName>
</protein>
<gene>
    <name evidence="2" type="ORF">A4X09_0g4432</name>
</gene>
<reference evidence="2" key="1">
    <citation type="submission" date="2016-04" db="EMBL/GenBank/DDBJ databases">
        <authorList>
            <person name="Nguyen H.D."/>
            <person name="Samba Siva P."/>
            <person name="Cullis J."/>
            <person name="Levesque C.A."/>
            <person name="Hambleton S."/>
        </authorList>
    </citation>
    <scope>NUCLEOTIDE SEQUENCE</scope>
    <source>
        <strain evidence="2">DAOMC 236422</strain>
    </source>
</reference>
<feature type="region of interest" description="Disordered" evidence="1">
    <location>
        <begin position="55"/>
        <end position="77"/>
    </location>
</feature>
<feature type="region of interest" description="Disordered" evidence="1">
    <location>
        <begin position="165"/>
        <end position="244"/>
    </location>
</feature>
<evidence type="ECO:0000313" key="2">
    <source>
        <dbReference type="EMBL" id="KAE8267915.1"/>
    </source>
</evidence>
<evidence type="ECO:0000313" key="3">
    <source>
        <dbReference type="Proteomes" id="UP000078113"/>
    </source>
</evidence>
<comment type="caution">
    <text evidence="2">The sequence shown here is derived from an EMBL/GenBank/DDBJ whole genome shotgun (WGS) entry which is preliminary data.</text>
</comment>
<dbReference type="EMBL" id="LWDG02000189">
    <property type="protein sequence ID" value="KAE8267915.1"/>
    <property type="molecule type" value="Genomic_DNA"/>
</dbReference>
<feature type="region of interest" description="Disordered" evidence="1">
    <location>
        <begin position="374"/>
        <end position="398"/>
    </location>
</feature>
<accession>A0A8X7N951</accession>
<organism evidence="2 3">
    <name type="scientific">Tilletia walkeri</name>
    <dbReference type="NCBI Taxonomy" id="117179"/>
    <lineage>
        <taxon>Eukaryota</taxon>
        <taxon>Fungi</taxon>
        <taxon>Dikarya</taxon>
        <taxon>Basidiomycota</taxon>
        <taxon>Ustilaginomycotina</taxon>
        <taxon>Exobasidiomycetes</taxon>
        <taxon>Tilletiales</taxon>
        <taxon>Tilletiaceae</taxon>
        <taxon>Tilletia</taxon>
    </lineage>
</organism>
<feature type="region of interest" description="Disordered" evidence="1">
    <location>
        <begin position="589"/>
        <end position="641"/>
    </location>
</feature>